<feature type="domain" description="M23ase beta-sheet core" evidence="1">
    <location>
        <begin position="91"/>
        <end position="189"/>
    </location>
</feature>
<protein>
    <submittedName>
        <fullName evidence="2">Peptidase M23</fullName>
    </submittedName>
</protein>
<dbReference type="PANTHER" id="PTHR21666:SF270">
    <property type="entry name" value="MUREIN HYDROLASE ACTIVATOR ENVC"/>
    <property type="match status" value="1"/>
</dbReference>
<dbReference type="InterPro" id="IPR050570">
    <property type="entry name" value="Cell_wall_metabolism_enzyme"/>
</dbReference>
<dbReference type="AlphaFoldDB" id="A0A2V3ZXU2"/>
<dbReference type="Proteomes" id="UP000248079">
    <property type="component" value="Unassembled WGS sequence"/>
</dbReference>
<dbReference type="RefSeq" id="WP_110361875.1">
    <property type="nucleotide sequence ID" value="NZ_QFLI01000008.1"/>
</dbReference>
<dbReference type="GO" id="GO:0004222">
    <property type="term" value="F:metalloendopeptidase activity"/>
    <property type="evidence" value="ECO:0007669"/>
    <property type="project" value="TreeGrafter"/>
</dbReference>
<dbReference type="InterPro" id="IPR016047">
    <property type="entry name" value="M23ase_b-sheet_dom"/>
</dbReference>
<dbReference type="CDD" id="cd12797">
    <property type="entry name" value="M23_peptidase"/>
    <property type="match status" value="1"/>
</dbReference>
<dbReference type="PANTHER" id="PTHR21666">
    <property type="entry name" value="PEPTIDASE-RELATED"/>
    <property type="match status" value="1"/>
</dbReference>
<name>A0A2V3ZXU2_9BACT</name>
<gene>
    <name evidence="2" type="ORF">DF185_16525</name>
</gene>
<dbReference type="EMBL" id="QFLI01000008">
    <property type="protein sequence ID" value="PXX97943.1"/>
    <property type="molecule type" value="Genomic_DNA"/>
</dbReference>
<evidence type="ECO:0000313" key="3">
    <source>
        <dbReference type="Proteomes" id="UP000248079"/>
    </source>
</evidence>
<evidence type="ECO:0000313" key="2">
    <source>
        <dbReference type="EMBL" id="PXX97943.1"/>
    </source>
</evidence>
<dbReference type="Pfam" id="PF01551">
    <property type="entry name" value="Peptidase_M23"/>
    <property type="match status" value="1"/>
</dbReference>
<dbReference type="OrthoDB" id="9801052at2"/>
<keyword evidence="3" id="KW-1185">Reference proteome</keyword>
<accession>A0A2V3ZXU2</accession>
<dbReference type="InterPro" id="IPR011055">
    <property type="entry name" value="Dup_hybrid_motif"/>
</dbReference>
<evidence type="ECO:0000259" key="1">
    <source>
        <dbReference type="Pfam" id="PF01551"/>
    </source>
</evidence>
<proteinExistence type="predicted"/>
<dbReference type="SUPFAM" id="SSF51261">
    <property type="entry name" value="Duplicated hybrid motif"/>
    <property type="match status" value="1"/>
</dbReference>
<comment type="caution">
    <text evidence="2">The sequence shown here is derived from an EMBL/GenBank/DDBJ whole genome shotgun (WGS) entry which is preliminary data.</text>
</comment>
<dbReference type="Gene3D" id="2.70.70.10">
    <property type="entry name" value="Glucose Permease (Domain IIA)"/>
    <property type="match status" value="1"/>
</dbReference>
<sequence>MLSQILKNNQHLFTDIFPFNLNQEKHHKLDLSIDNQALYSIDLSSVEALQQYISDCLQQTGAKYAIGGYNEDRLIYRKSKHFGEGEDARSIHLGTDLWLAANTSLSAPLDGKVHSFKNNDVFGDYGPTIILEHCIEGTTFYTLYGHLSVDSLKGKSVGQEIRQGEKFAELGNDQENGNWPCHLHFQIIADMNGREGDFPGVSNQVDRENYLNTCPDPNLILKLK</sequence>
<reference evidence="2 3" key="1">
    <citation type="submission" date="2018-05" db="EMBL/GenBank/DDBJ databases">
        <title>Marinifilum breve JC075T sp. nov., a marine bacterium isolated from Yongle Blue Hole in the South China Sea.</title>
        <authorList>
            <person name="Fu T."/>
        </authorList>
    </citation>
    <scope>NUCLEOTIDE SEQUENCE [LARGE SCALE GENOMIC DNA]</scope>
    <source>
        <strain evidence="2 3">JC075</strain>
    </source>
</reference>
<organism evidence="2 3">
    <name type="scientific">Marinifilum breve</name>
    <dbReference type="NCBI Taxonomy" id="2184082"/>
    <lineage>
        <taxon>Bacteria</taxon>
        <taxon>Pseudomonadati</taxon>
        <taxon>Bacteroidota</taxon>
        <taxon>Bacteroidia</taxon>
        <taxon>Marinilabiliales</taxon>
        <taxon>Marinifilaceae</taxon>
    </lineage>
</organism>